<reference evidence="1 2" key="1">
    <citation type="submission" date="2019-02" db="EMBL/GenBank/DDBJ databases">
        <title>Deep-cultivation of Planctomycetes and their phenomic and genomic characterization uncovers novel biology.</title>
        <authorList>
            <person name="Wiegand S."/>
            <person name="Jogler M."/>
            <person name="Boedeker C."/>
            <person name="Pinto D."/>
            <person name="Vollmers J."/>
            <person name="Rivas-Marin E."/>
            <person name="Kohn T."/>
            <person name="Peeters S.H."/>
            <person name="Heuer A."/>
            <person name="Rast P."/>
            <person name="Oberbeckmann S."/>
            <person name="Bunk B."/>
            <person name="Jeske O."/>
            <person name="Meyerdierks A."/>
            <person name="Storesund J.E."/>
            <person name="Kallscheuer N."/>
            <person name="Luecker S."/>
            <person name="Lage O.M."/>
            <person name="Pohl T."/>
            <person name="Merkel B.J."/>
            <person name="Hornburger P."/>
            <person name="Mueller R.-W."/>
            <person name="Bruemmer F."/>
            <person name="Labrenz M."/>
            <person name="Spormann A.M."/>
            <person name="Op den Camp H."/>
            <person name="Overmann J."/>
            <person name="Amann R."/>
            <person name="Jetten M.S.M."/>
            <person name="Mascher T."/>
            <person name="Medema M.H."/>
            <person name="Devos D.P."/>
            <person name="Kaster A.-K."/>
            <person name="Ovreas L."/>
            <person name="Rohde M."/>
            <person name="Galperin M.Y."/>
            <person name="Jogler C."/>
        </authorList>
    </citation>
    <scope>NUCLEOTIDE SEQUENCE [LARGE SCALE GENOMIC DNA]</scope>
    <source>
        <strain evidence="1 2">Poly30</strain>
    </source>
</reference>
<dbReference type="EMBL" id="CP036434">
    <property type="protein sequence ID" value="QDV05538.1"/>
    <property type="molecule type" value="Genomic_DNA"/>
</dbReference>
<name>A0A518EN69_9BACT</name>
<keyword evidence="2" id="KW-1185">Reference proteome</keyword>
<gene>
    <name evidence="1" type="ORF">Poly30_10360</name>
</gene>
<organism evidence="1 2">
    <name type="scientific">Saltatorellus ferox</name>
    <dbReference type="NCBI Taxonomy" id="2528018"/>
    <lineage>
        <taxon>Bacteria</taxon>
        <taxon>Pseudomonadati</taxon>
        <taxon>Planctomycetota</taxon>
        <taxon>Planctomycetia</taxon>
        <taxon>Planctomycetia incertae sedis</taxon>
        <taxon>Saltatorellus</taxon>
    </lineage>
</organism>
<evidence type="ECO:0000313" key="2">
    <source>
        <dbReference type="Proteomes" id="UP000320390"/>
    </source>
</evidence>
<sequence length="61" mass="6490">MAFGSIRMEPVFMVLGQPAATAACLAIDQESPIQGIQYEQLKARLIADGQVLNLAIAGEDD</sequence>
<proteinExistence type="predicted"/>
<accession>A0A518EN69</accession>
<dbReference type="PROSITE" id="PS51257">
    <property type="entry name" value="PROKAR_LIPOPROTEIN"/>
    <property type="match status" value="1"/>
</dbReference>
<protein>
    <submittedName>
        <fullName evidence="1">FAD dependent oxidoreductase</fullName>
    </submittedName>
</protein>
<dbReference type="Proteomes" id="UP000320390">
    <property type="component" value="Chromosome"/>
</dbReference>
<evidence type="ECO:0000313" key="1">
    <source>
        <dbReference type="EMBL" id="QDV05538.1"/>
    </source>
</evidence>
<dbReference type="Pfam" id="PF12831">
    <property type="entry name" value="FAD_oxidored"/>
    <property type="match status" value="1"/>
</dbReference>
<dbReference type="AlphaFoldDB" id="A0A518EN69"/>